<keyword evidence="1" id="KW-1133">Transmembrane helix</keyword>
<accession>A0ABT7IXF8</accession>
<feature type="transmembrane region" description="Helical" evidence="1">
    <location>
        <begin position="16"/>
        <end position="36"/>
    </location>
</feature>
<protein>
    <submittedName>
        <fullName evidence="2">PH domain-containing protein</fullName>
    </submittedName>
</protein>
<dbReference type="RefSeq" id="WP_285432407.1">
    <property type="nucleotide sequence ID" value="NZ_JASJUS010000009.1"/>
</dbReference>
<proteinExistence type="predicted"/>
<feature type="transmembrane region" description="Helical" evidence="1">
    <location>
        <begin position="357"/>
        <end position="376"/>
    </location>
</feature>
<organism evidence="2 3">
    <name type="scientific">Streptomyces fuscus</name>
    <dbReference type="NCBI Taxonomy" id="3048495"/>
    <lineage>
        <taxon>Bacteria</taxon>
        <taxon>Bacillati</taxon>
        <taxon>Actinomycetota</taxon>
        <taxon>Actinomycetes</taxon>
        <taxon>Kitasatosporales</taxon>
        <taxon>Streptomycetaceae</taxon>
        <taxon>Streptomyces</taxon>
    </lineage>
</organism>
<keyword evidence="1" id="KW-0472">Membrane</keyword>
<dbReference type="EMBL" id="JASJUS010000009">
    <property type="protein sequence ID" value="MDL2077266.1"/>
    <property type="molecule type" value="Genomic_DNA"/>
</dbReference>
<keyword evidence="1" id="KW-0812">Transmembrane</keyword>
<gene>
    <name evidence="2" type="ORF">QNN03_12520</name>
</gene>
<feature type="transmembrane region" description="Helical" evidence="1">
    <location>
        <begin position="326"/>
        <end position="345"/>
    </location>
</feature>
<reference evidence="2 3" key="1">
    <citation type="submission" date="2023-05" db="EMBL/GenBank/DDBJ databases">
        <title>Streptomyces fuscus sp. nov., a brown-black pigment producing actinomyces isolated from dry sand of Sea duck farm.</title>
        <authorList>
            <person name="Xie J."/>
            <person name="Shen N."/>
        </authorList>
    </citation>
    <scope>NUCLEOTIDE SEQUENCE [LARGE SCALE GENOMIC DNA]</scope>
    <source>
        <strain evidence="2 3">GXMU-J15</strain>
    </source>
</reference>
<feature type="transmembrane region" description="Helical" evidence="1">
    <location>
        <begin position="42"/>
        <end position="59"/>
    </location>
</feature>
<keyword evidence="3" id="KW-1185">Reference proteome</keyword>
<dbReference type="Proteomes" id="UP001241926">
    <property type="component" value="Unassembled WGS sequence"/>
</dbReference>
<sequence length="508" mass="54699">MNGVRELVFRSRFRRGLWAVVAVAATGALLTALALAGGGGPAPLLAAGVLCLGTALAALRPATGEVRADAHGLHTRHRTVSWADVTDLRVRIKRWPRGQESRQILVAVRDRRAWQLPQPTGWGSDDAYFEDALESLRALHRRHGTPRSDRVVLVSQRTAGRGSPWPPVLCVLLLVCAGAAAWSVPRADDTTRAWESAVPCTASVPAEDRRECLTTVPAVIEATVDQGPKKGGRLYFADDRPMDALSVSEDAAQEFQAGDQVTLTVWRGDVMEVSGSRHVWREHVSPPGDLAVVAAVLALLAGYPAAQTVTRLRWRRLPDGEVLPSALPYAAVLAATAVWLLPLVYRHPTDLLDSSTAVTWGLAGTTATLALTALAWRATRVRLPGEVTVPDERGEVFVRARFLESTDYNPDGFGTHIALGGDGPPAVTPGPDRYGARTVPARRLTLIRVRRPQEYDGDSVPRSWHVAEFDDDGTPVRLAAAPADLARLLRALETTATLADASTPGSDR</sequence>
<name>A0ABT7IXF8_9ACTN</name>
<feature type="transmembrane region" description="Helical" evidence="1">
    <location>
        <begin position="290"/>
        <end position="306"/>
    </location>
</feature>
<evidence type="ECO:0000256" key="1">
    <source>
        <dbReference type="SAM" id="Phobius"/>
    </source>
</evidence>
<evidence type="ECO:0000313" key="3">
    <source>
        <dbReference type="Proteomes" id="UP001241926"/>
    </source>
</evidence>
<evidence type="ECO:0000313" key="2">
    <source>
        <dbReference type="EMBL" id="MDL2077266.1"/>
    </source>
</evidence>
<comment type="caution">
    <text evidence="2">The sequence shown here is derived from an EMBL/GenBank/DDBJ whole genome shotgun (WGS) entry which is preliminary data.</text>
</comment>
<feature type="transmembrane region" description="Helical" evidence="1">
    <location>
        <begin position="165"/>
        <end position="184"/>
    </location>
</feature>